<sequence length="29" mass="3377">MAFVDGELDDPAIRTRIEQSRDLKERMAL</sequence>
<feature type="non-terminal residue" evidence="1">
    <location>
        <position position="29"/>
    </location>
</feature>
<dbReference type="AlphaFoldDB" id="A0A382KRW1"/>
<name>A0A382KRW1_9ZZZZ</name>
<evidence type="ECO:0000313" key="1">
    <source>
        <dbReference type="EMBL" id="SVC25381.1"/>
    </source>
</evidence>
<accession>A0A382KRW1</accession>
<dbReference type="EMBL" id="UINC01081488">
    <property type="protein sequence ID" value="SVC25381.1"/>
    <property type="molecule type" value="Genomic_DNA"/>
</dbReference>
<gene>
    <name evidence="1" type="ORF">METZ01_LOCUS278235</name>
</gene>
<protein>
    <submittedName>
        <fullName evidence="1">Uncharacterized protein</fullName>
    </submittedName>
</protein>
<organism evidence="1">
    <name type="scientific">marine metagenome</name>
    <dbReference type="NCBI Taxonomy" id="408172"/>
    <lineage>
        <taxon>unclassified sequences</taxon>
        <taxon>metagenomes</taxon>
        <taxon>ecological metagenomes</taxon>
    </lineage>
</organism>
<proteinExistence type="predicted"/>
<reference evidence="1" key="1">
    <citation type="submission" date="2018-05" db="EMBL/GenBank/DDBJ databases">
        <authorList>
            <person name="Lanie J.A."/>
            <person name="Ng W.-L."/>
            <person name="Kazmierczak K.M."/>
            <person name="Andrzejewski T.M."/>
            <person name="Davidsen T.M."/>
            <person name="Wayne K.J."/>
            <person name="Tettelin H."/>
            <person name="Glass J.I."/>
            <person name="Rusch D."/>
            <person name="Podicherti R."/>
            <person name="Tsui H.-C.T."/>
            <person name="Winkler M.E."/>
        </authorList>
    </citation>
    <scope>NUCLEOTIDE SEQUENCE</scope>
</reference>